<proteinExistence type="predicted"/>
<organism evidence="1 2">
    <name type="scientific">Racocetra persica</name>
    <dbReference type="NCBI Taxonomy" id="160502"/>
    <lineage>
        <taxon>Eukaryota</taxon>
        <taxon>Fungi</taxon>
        <taxon>Fungi incertae sedis</taxon>
        <taxon>Mucoromycota</taxon>
        <taxon>Glomeromycotina</taxon>
        <taxon>Glomeromycetes</taxon>
        <taxon>Diversisporales</taxon>
        <taxon>Gigasporaceae</taxon>
        <taxon>Racocetra</taxon>
    </lineage>
</organism>
<evidence type="ECO:0000313" key="1">
    <source>
        <dbReference type="EMBL" id="CAG8834330.1"/>
    </source>
</evidence>
<name>A0ACA9SD83_9GLOM</name>
<feature type="non-terminal residue" evidence="1">
    <location>
        <position position="57"/>
    </location>
</feature>
<dbReference type="EMBL" id="CAJVQC010108864">
    <property type="protein sequence ID" value="CAG8834330.1"/>
    <property type="molecule type" value="Genomic_DNA"/>
</dbReference>
<protein>
    <submittedName>
        <fullName evidence="1">11279_t:CDS:1</fullName>
    </submittedName>
</protein>
<sequence>NTLNYGDLYKRALFFDIQINSDNEIVYYMTIKIENSSQSFNVMLDARSGLFGFLLYL</sequence>
<comment type="caution">
    <text evidence="1">The sequence shown here is derived from an EMBL/GenBank/DDBJ whole genome shotgun (WGS) entry which is preliminary data.</text>
</comment>
<accession>A0ACA9SD83</accession>
<gene>
    <name evidence="1" type="ORF">RPERSI_LOCUS29162</name>
</gene>
<dbReference type="Proteomes" id="UP000789920">
    <property type="component" value="Unassembled WGS sequence"/>
</dbReference>
<reference evidence="1" key="1">
    <citation type="submission" date="2021-06" db="EMBL/GenBank/DDBJ databases">
        <authorList>
            <person name="Kallberg Y."/>
            <person name="Tangrot J."/>
            <person name="Rosling A."/>
        </authorList>
    </citation>
    <scope>NUCLEOTIDE SEQUENCE</scope>
    <source>
        <strain evidence="1">MA461A</strain>
    </source>
</reference>
<feature type="non-terminal residue" evidence="1">
    <location>
        <position position="1"/>
    </location>
</feature>
<evidence type="ECO:0000313" key="2">
    <source>
        <dbReference type="Proteomes" id="UP000789920"/>
    </source>
</evidence>
<keyword evidence="2" id="KW-1185">Reference proteome</keyword>